<gene>
    <name evidence="3" type="ORF">SI65_07772</name>
</gene>
<name>A0A1E3B798_ASPCR</name>
<keyword evidence="1" id="KW-0238">DNA-binding</keyword>
<dbReference type="InterPro" id="IPR006600">
    <property type="entry name" value="HTH_CenpB_DNA-bd_dom"/>
</dbReference>
<sequence length="55" mass="6496">MANILLAGRGSTNNQGIGKNWVSNFIKRHDELKTSYSRRYNYQRAKWEDPKIIKQ</sequence>
<protein>
    <recommendedName>
        <fullName evidence="2">HTH CENPB-type domain-containing protein</fullName>
    </recommendedName>
</protein>
<proteinExistence type="predicted"/>
<dbReference type="GO" id="GO:0003677">
    <property type="term" value="F:DNA binding"/>
    <property type="evidence" value="ECO:0007669"/>
    <property type="project" value="UniProtKB-KW"/>
</dbReference>
<feature type="domain" description="HTH CENPB-type" evidence="2">
    <location>
        <begin position="1"/>
        <end position="35"/>
    </location>
</feature>
<evidence type="ECO:0000313" key="4">
    <source>
        <dbReference type="Proteomes" id="UP000094569"/>
    </source>
</evidence>
<evidence type="ECO:0000313" key="3">
    <source>
        <dbReference type="EMBL" id="ODM16807.1"/>
    </source>
</evidence>
<dbReference type="VEuPathDB" id="FungiDB:SI65_07772"/>
<evidence type="ECO:0000259" key="2">
    <source>
        <dbReference type="PROSITE" id="PS51253"/>
    </source>
</evidence>
<dbReference type="STRING" id="573508.A0A1E3B798"/>
<reference evidence="3 4" key="1">
    <citation type="journal article" date="2016" name="BMC Genomics">
        <title>Comparative genomic and transcriptomic analyses of the Fuzhuan brick tea-fermentation fungus Aspergillus cristatus.</title>
        <authorList>
            <person name="Ge Y."/>
            <person name="Wang Y."/>
            <person name="Liu Y."/>
            <person name="Tan Y."/>
            <person name="Ren X."/>
            <person name="Zhang X."/>
            <person name="Hyde K.D."/>
            <person name="Liu Y."/>
            <person name="Liu Z."/>
        </authorList>
    </citation>
    <scope>NUCLEOTIDE SEQUENCE [LARGE SCALE GENOMIC DNA]</scope>
    <source>
        <strain evidence="3 4">GZAAS20.1005</strain>
    </source>
</reference>
<comment type="caution">
    <text evidence="3">The sequence shown here is derived from an EMBL/GenBank/DDBJ whole genome shotgun (WGS) entry which is preliminary data.</text>
</comment>
<dbReference type="AlphaFoldDB" id="A0A1E3B798"/>
<accession>A0A1E3B798</accession>
<dbReference type="PROSITE" id="PS51253">
    <property type="entry name" value="HTH_CENPB"/>
    <property type="match status" value="1"/>
</dbReference>
<organism evidence="3 4">
    <name type="scientific">Aspergillus cristatus</name>
    <name type="common">Chinese Fuzhuan brick tea-fermentation fungus</name>
    <name type="synonym">Eurotium cristatum</name>
    <dbReference type="NCBI Taxonomy" id="573508"/>
    <lineage>
        <taxon>Eukaryota</taxon>
        <taxon>Fungi</taxon>
        <taxon>Dikarya</taxon>
        <taxon>Ascomycota</taxon>
        <taxon>Pezizomycotina</taxon>
        <taxon>Eurotiomycetes</taxon>
        <taxon>Eurotiomycetidae</taxon>
        <taxon>Eurotiales</taxon>
        <taxon>Aspergillaceae</taxon>
        <taxon>Aspergillus</taxon>
        <taxon>Aspergillus subgen. Aspergillus</taxon>
    </lineage>
</organism>
<dbReference type="Proteomes" id="UP000094569">
    <property type="component" value="Unassembled WGS sequence"/>
</dbReference>
<evidence type="ECO:0000256" key="1">
    <source>
        <dbReference type="ARBA" id="ARBA00023125"/>
    </source>
</evidence>
<dbReference type="EMBL" id="JXNT01000010">
    <property type="protein sequence ID" value="ODM16807.1"/>
    <property type="molecule type" value="Genomic_DNA"/>
</dbReference>
<keyword evidence="4" id="KW-1185">Reference proteome</keyword>
<dbReference type="OrthoDB" id="1305878at2759"/>